<organism evidence="1 2">
    <name type="scientific">Tenacibaculum caenipelagi</name>
    <dbReference type="NCBI Taxonomy" id="1325435"/>
    <lineage>
        <taxon>Bacteria</taxon>
        <taxon>Pseudomonadati</taxon>
        <taxon>Bacteroidota</taxon>
        <taxon>Flavobacteriia</taxon>
        <taxon>Flavobacteriales</taxon>
        <taxon>Flavobacteriaceae</taxon>
        <taxon>Tenacibaculum</taxon>
    </lineage>
</organism>
<dbReference type="Proteomes" id="UP000295390">
    <property type="component" value="Unassembled WGS sequence"/>
</dbReference>
<evidence type="ECO:0000313" key="1">
    <source>
        <dbReference type="EMBL" id="TDQ27630.1"/>
    </source>
</evidence>
<keyword evidence="2" id="KW-1185">Reference proteome</keyword>
<evidence type="ECO:0000313" key="2">
    <source>
        <dbReference type="Proteomes" id="UP000295390"/>
    </source>
</evidence>
<accession>A0A4R6TFS8</accession>
<protein>
    <submittedName>
        <fullName evidence="1">Uncharacterized protein</fullName>
    </submittedName>
</protein>
<dbReference type="AlphaFoldDB" id="A0A4R6TFS8"/>
<sequence length="288" mass="31359">MATLIKINGVTTSATKNTGVAKEVLEGATIRYALTRGGFEITLDDAKSLTNWNTAKKNKDVVPFGSIEANLENSNTEATYYEGRTIKLETKAARKGKKATHHLGIHSHSAYKSYEDSEYTRVLEFTDDGYIKGVLTPDGKLQGQLLSNYNVGIRKDATFEAPASTDIEFIYSNYRDFEENGVILEPDFDLEDFEGIYTVLLEVVGTPTATELVVKATERSAGTPVTGLAQADFEFLKDDGSPQSVSGLTANENTYTLNGTGFVSGTIATVVVEKTNIMYQADKVTVTI</sequence>
<dbReference type="EMBL" id="SNYH01000003">
    <property type="protein sequence ID" value="TDQ27630.1"/>
    <property type="molecule type" value="Genomic_DNA"/>
</dbReference>
<proteinExistence type="predicted"/>
<gene>
    <name evidence="1" type="ORF">DFQ07_1481</name>
</gene>
<comment type="caution">
    <text evidence="1">The sequence shown here is derived from an EMBL/GenBank/DDBJ whole genome shotgun (WGS) entry which is preliminary data.</text>
</comment>
<reference evidence="1 2" key="1">
    <citation type="submission" date="2019-03" db="EMBL/GenBank/DDBJ databases">
        <title>Genomic Encyclopedia of Type Strains, Phase III (KMG-III): the genomes of soil and plant-associated and newly described type strains.</title>
        <authorList>
            <person name="Whitman W."/>
        </authorList>
    </citation>
    <scope>NUCLEOTIDE SEQUENCE [LARGE SCALE GENOMIC DNA]</scope>
    <source>
        <strain evidence="1 2">CECT 8283</strain>
    </source>
</reference>
<dbReference type="RefSeq" id="WP_133535618.1">
    <property type="nucleotide sequence ID" value="NZ_SNYH01000003.1"/>
</dbReference>
<name>A0A4R6TFS8_9FLAO</name>